<feature type="domain" description="Glycosyltransferase subfamily 4-like N-terminal" evidence="4">
    <location>
        <begin position="14"/>
        <end position="142"/>
    </location>
</feature>
<evidence type="ECO:0000313" key="5">
    <source>
        <dbReference type="EMBL" id="PJI94106.1"/>
    </source>
</evidence>
<proteinExistence type="predicted"/>
<keyword evidence="6" id="KW-1185">Reference proteome</keyword>
<evidence type="ECO:0000259" key="4">
    <source>
        <dbReference type="Pfam" id="PF13439"/>
    </source>
</evidence>
<evidence type="ECO:0000256" key="1">
    <source>
        <dbReference type="ARBA" id="ARBA00022676"/>
    </source>
</evidence>
<keyword evidence="1" id="KW-0328">Glycosyltransferase</keyword>
<dbReference type="Gene3D" id="3.40.50.2000">
    <property type="entry name" value="Glycogen Phosphorylase B"/>
    <property type="match status" value="2"/>
</dbReference>
<sequence length="344" mass="36044">MKILHVIRSSGFAGAERHIAVLASGQQQAGHDVRVVGGEPVAMRSALVDGVELVVAGDRVLPVARAVHHAADGADVVHVHMTAAEIAVSLAGTVRRDFPPVVATRHFAAPRGRGPLGPLGAGVARRLVQEQIAISRFVQQSIDGGSVVVYAGTEDQPDSFPQRTRPRQILMAQRLEPEKHADLGLEAFARAGLASDGWTLTIAGDGTERASLEHQASRLGVDGSTEFVGRVSDLPDRLGQAAIFLAPTPGEHFGLSVIEAMAAGTPVVADGSGGHLESLGTVGSAGLFASRDAEAAAARLRQLADSESDRDLLGAGLQARQREMFTVERQVTATDAVYRQVVAR</sequence>
<comment type="caution">
    <text evidence="5">The sequence shown here is derived from an EMBL/GenBank/DDBJ whole genome shotgun (WGS) entry which is preliminary data.</text>
</comment>
<dbReference type="CDD" id="cd03801">
    <property type="entry name" value="GT4_PimA-like"/>
    <property type="match status" value="1"/>
</dbReference>
<dbReference type="InterPro" id="IPR028098">
    <property type="entry name" value="Glyco_trans_4-like_N"/>
</dbReference>
<dbReference type="RefSeq" id="WP_342747212.1">
    <property type="nucleotide sequence ID" value="NZ_PGTZ01000007.1"/>
</dbReference>
<dbReference type="Pfam" id="PF13439">
    <property type="entry name" value="Glyco_transf_4"/>
    <property type="match status" value="1"/>
</dbReference>
<gene>
    <name evidence="5" type="ORF">CLV34_1592</name>
</gene>
<organism evidence="5 6">
    <name type="scientific">Luteimicrobium subarcticum</name>
    <dbReference type="NCBI Taxonomy" id="620910"/>
    <lineage>
        <taxon>Bacteria</taxon>
        <taxon>Bacillati</taxon>
        <taxon>Actinomycetota</taxon>
        <taxon>Actinomycetes</taxon>
        <taxon>Micrococcales</taxon>
        <taxon>Luteimicrobium</taxon>
    </lineage>
</organism>
<accession>A0A2M8WTC4</accession>
<evidence type="ECO:0000313" key="6">
    <source>
        <dbReference type="Proteomes" id="UP000231586"/>
    </source>
</evidence>
<keyword evidence="2 5" id="KW-0808">Transferase</keyword>
<dbReference type="InterPro" id="IPR001296">
    <property type="entry name" value="Glyco_trans_1"/>
</dbReference>
<evidence type="ECO:0000259" key="3">
    <source>
        <dbReference type="Pfam" id="PF00534"/>
    </source>
</evidence>
<name>A0A2M8WTC4_9MICO</name>
<dbReference type="SUPFAM" id="SSF53756">
    <property type="entry name" value="UDP-Glycosyltransferase/glycogen phosphorylase"/>
    <property type="match status" value="1"/>
</dbReference>
<protein>
    <submittedName>
        <fullName evidence="5">Glycosyltransferase involved in cell wall biosynthesis</fullName>
    </submittedName>
</protein>
<reference evidence="5 6" key="1">
    <citation type="submission" date="2017-11" db="EMBL/GenBank/DDBJ databases">
        <title>Genomic Encyclopedia of Archaeal and Bacterial Type Strains, Phase II (KMG-II): From Individual Species to Whole Genera.</title>
        <authorList>
            <person name="Goeker M."/>
        </authorList>
    </citation>
    <scope>NUCLEOTIDE SEQUENCE [LARGE SCALE GENOMIC DNA]</scope>
    <source>
        <strain evidence="5 6">DSM 22413</strain>
    </source>
</reference>
<dbReference type="Proteomes" id="UP000231586">
    <property type="component" value="Unassembled WGS sequence"/>
</dbReference>
<dbReference type="PANTHER" id="PTHR12526">
    <property type="entry name" value="GLYCOSYLTRANSFERASE"/>
    <property type="match status" value="1"/>
</dbReference>
<evidence type="ECO:0000256" key="2">
    <source>
        <dbReference type="ARBA" id="ARBA00022679"/>
    </source>
</evidence>
<feature type="domain" description="Glycosyl transferase family 1" evidence="3">
    <location>
        <begin position="155"/>
        <end position="311"/>
    </location>
</feature>
<dbReference type="GO" id="GO:0016757">
    <property type="term" value="F:glycosyltransferase activity"/>
    <property type="evidence" value="ECO:0007669"/>
    <property type="project" value="UniProtKB-KW"/>
</dbReference>
<dbReference type="EMBL" id="PGTZ01000007">
    <property type="protein sequence ID" value="PJI94106.1"/>
    <property type="molecule type" value="Genomic_DNA"/>
</dbReference>
<dbReference type="AlphaFoldDB" id="A0A2M8WTC4"/>
<dbReference type="Pfam" id="PF00534">
    <property type="entry name" value="Glycos_transf_1"/>
    <property type="match status" value="1"/>
</dbReference>